<keyword evidence="2" id="KW-1185">Reference proteome</keyword>
<protein>
    <submittedName>
        <fullName evidence="1">Uncharacterized protein</fullName>
    </submittedName>
</protein>
<accession>A0A4R6U3B1</accession>
<dbReference type="AlphaFoldDB" id="A0A4R6U3B1"/>
<dbReference type="Proteomes" id="UP000294575">
    <property type="component" value="Unassembled WGS sequence"/>
</dbReference>
<name>A0A4R6U3B1_9GAMM</name>
<reference evidence="1 2" key="1">
    <citation type="submission" date="2019-03" db="EMBL/GenBank/DDBJ databases">
        <title>Genomic Encyclopedia of Type Strains, Phase IV (KMG-IV): sequencing the most valuable type-strain genomes for metagenomic binning, comparative biology and taxonomic classification.</title>
        <authorList>
            <person name="Goeker M."/>
        </authorList>
    </citation>
    <scope>NUCLEOTIDE SEQUENCE [LARGE SCALE GENOMIC DNA]</scope>
    <source>
        <strain evidence="1 2">DSM 28679</strain>
    </source>
</reference>
<dbReference type="EMBL" id="SNYK01000003">
    <property type="protein sequence ID" value="TDQ38959.1"/>
    <property type="molecule type" value="Genomic_DNA"/>
</dbReference>
<proteinExistence type="predicted"/>
<evidence type="ECO:0000313" key="1">
    <source>
        <dbReference type="EMBL" id="TDQ38959.1"/>
    </source>
</evidence>
<sequence>MTRFELKRPPHLKKLKRTKKPCRHWEVIGEHE</sequence>
<comment type="caution">
    <text evidence="1">The sequence shown here is derived from an EMBL/GenBank/DDBJ whole genome shotgun (WGS) entry which is preliminary data.</text>
</comment>
<gene>
    <name evidence="1" type="ORF">DFQ45_103126</name>
</gene>
<organism evidence="1 2">
    <name type="scientific">Thiopseudomonas denitrificans</name>
    <dbReference type="NCBI Taxonomy" id="1501432"/>
    <lineage>
        <taxon>Bacteria</taxon>
        <taxon>Pseudomonadati</taxon>
        <taxon>Pseudomonadota</taxon>
        <taxon>Gammaproteobacteria</taxon>
        <taxon>Pseudomonadales</taxon>
        <taxon>Pseudomonadaceae</taxon>
        <taxon>Thiopseudomonas</taxon>
    </lineage>
</organism>
<evidence type="ECO:0000313" key="2">
    <source>
        <dbReference type="Proteomes" id="UP000294575"/>
    </source>
</evidence>